<dbReference type="PANTHER" id="PTHR11351">
    <property type="entry name" value="ACYL-COA DESATURASE"/>
    <property type="match status" value="1"/>
</dbReference>
<evidence type="ECO:0000256" key="1">
    <source>
        <dbReference type="ARBA" id="ARBA00001954"/>
    </source>
</evidence>
<accession>A0AA40SZR5</accession>
<keyword evidence="4 12" id="KW-0812">Transmembrane</keyword>
<comment type="caution">
    <text evidence="14">The sequence shown here is derived from an EMBL/GenBank/DDBJ whole genome shotgun (WGS) entry which is preliminary data.</text>
</comment>
<dbReference type="CDD" id="cd03505">
    <property type="entry name" value="Delta9-FADS-like"/>
    <property type="match status" value="1"/>
</dbReference>
<keyword evidence="9" id="KW-0443">Lipid metabolism</keyword>
<dbReference type="Proteomes" id="UP001165986">
    <property type="component" value="Unassembled WGS sequence"/>
</dbReference>
<dbReference type="Pfam" id="PF00487">
    <property type="entry name" value="FA_desaturase"/>
    <property type="match status" value="1"/>
</dbReference>
<reference evidence="14" key="1">
    <citation type="submission" date="2019-07" db="EMBL/GenBank/DDBJ databases">
        <title>Toxilogical consequences of a new and cryptic species of cyanobacteria (Komarekiella delphini-convector) recovered from the epidermis of a bottlenose dolphin and 1500 ft. in the air.</title>
        <authorList>
            <person name="Brown A.O."/>
            <person name="Dvorak P."/>
            <person name="Villanueva C.D."/>
            <person name="Foss A.J."/>
            <person name="Garvey A.D."/>
            <person name="Gibson Q.A."/>
            <person name="Johansen J.R."/>
            <person name="Casamatta D.A."/>
        </authorList>
    </citation>
    <scope>NUCLEOTIDE SEQUENCE</scope>
    <source>
        <strain evidence="14">SJRDD-AB1</strain>
    </source>
</reference>
<dbReference type="PANTHER" id="PTHR11351:SF3">
    <property type="entry name" value="BLL4393 PROTEIN"/>
    <property type="match status" value="1"/>
</dbReference>
<feature type="region of interest" description="Disordered" evidence="11">
    <location>
        <begin position="1"/>
        <end position="23"/>
    </location>
</feature>
<evidence type="ECO:0000256" key="5">
    <source>
        <dbReference type="ARBA" id="ARBA00022832"/>
    </source>
</evidence>
<gene>
    <name evidence="14" type="ORF">FNW02_19965</name>
</gene>
<evidence type="ECO:0000256" key="6">
    <source>
        <dbReference type="ARBA" id="ARBA00022989"/>
    </source>
</evidence>
<dbReference type="AlphaFoldDB" id="A0AA40SZR5"/>
<keyword evidence="7" id="KW-0560">Oxidoreductase</keyword>
<keyword evidence="10 12" id="KW-0472">Membrane</keyword>
<feature type="transmembrane region" description="Helical" evidence="12">
    <location>
        <begin position="40"/>
        <end position="62"/>
    </location>
</feature>
<evidence type="ECO:0000256" key="4">
    <source>
        <dbReference type="ARBA" id="ARBA00022692"/>
    </source>
</evidence>
<dbReference type="GO" id="GO:0016717">
    <property type="term" value="F:oxidoreductase activity, acting on paired donors, with oxidation of a pair of donors resulting in the reduction of molecular oxygen to two molecules of water"/>
    <property type="evidence" value="ECO:0007669"/>
    <property type="project" value="InterPro"/>
</dbReference>
<comment type="cofactor">
    <cofactor evidence="1">
        <name>Fe(2+)</name>
        <dbReference type="ChEBI" id="CHEBI:29033"/>
    </cofactor>
</comment>
<feature type="domain" description="Fatty acid desaturase" evidence="13">
    <location>
        <begin position="77"/>
        <end position="302"/>
    </location>
</feature>
<proteinExistence type="inferred from homology"/>
<feature type="transmembrane region" description="Helical" evidence="12">
    <location>
        <begin position="105"/>
        <end position="126"/>
    </location>
</feature>
<organism evidence="14 15">
    <name type="scientific">Komarekiella delphini-convector SJRDD-AB1</name>
    <dbReference type="NCBI Taxonomy" id="2593771"/>
    <lineage>
        <taxon>Bacteria</taxon>
        <taxon>Bacillati</taxon>
        <taxon>Cyanobacteriota</taxon>
        <taxon>Cyanophyceae</taxon>
        <taxon>Nostocales</taxon>
        <taxon>Nostocaceae</taxon>
        <taxon>Komarekiella</taxon>
        <taxon>Komarekiella delphini-convector</taxon>
    </lineage>
</organism>
<keyword evidence="5" id="KW-0276">Fatty acid metabolism</keyword>
<evidence type="ECO:0000256" key="8">
    <source>
        <dbReference type="ARBA" id="ARBA00023004"/>
    </source>
</evidence>
<dbReference type="PRINTS" id="PR00075">
    <property type="entry name" value="FACDDSATRASE"/>
</dbReference>
<dbReference type="InterPro" id="IPR015876">
    <property type="entry name" value="Acyl-CoA_DS"/>
</dbReference>
<evidence type="ECO:0000259" key="13">
    <source>
        <dbReference type="Pfam" id="PF00487"/>
    </source>
</evidence>
<keyword evidence="15" id="KW-1185">Reference proteome</keyword>
<feature type="compositionally biased region" description="Polar residues" evidence="11">
    <location>
        <begin position="1"/>
        <end position="19"/>
    </location>
</feature>
<evidence type="ECO:0000256" key="10">
    <source>
        <dbReference type="ARBA" id="ARBA00023136"/>
    </source>
</evidence>
<feature type="transmembrane region" description="Helical" evidence="12">
    <location>
        <begin position="192"/>
        <end position="211"/>
    </location>
</feature>
<dbReference type="InterPro" id="IPR005804">
    <property type="entry name" value="FA_desaturase_dom"/>
</dbReference>
<protein>
    <submittedName>
        <fullName evidence="14">Acyl-CoA desaturase</fullName>
    </submittedName>
</protein>
<dbReference type="EMBL" id="VJXY01000022">
    <property type="protein sequence ID" value="MBD6618039.1"/>
    <property type="molecule type" value="Genomic_DNA"/>
</dbReference>
<evidence type="ECO:0000313" key="14">
    <source>
        <dbReference type="EMBL" id="MBD6618039.1"/>
    </source>
</evidence>
<feature type="transmembrane region" description="Helical" evidence="12">
    <location>
        <begin position="231"/>
        <end position="248"/>
    </location>
</feature>
<evidence type="ECO:0000313" key="15">
    <source>
        <dbReference type="Proteomes" id="UP001165986"/>
    </source>
</evidence>
<comment type="subcellular location">
    <subcellularLocation>
        <location evidence="2">Membrane</location>
        <topology evidence="2">Multi-pass membrane protein</topology>
    </subcellularLocation>
</comment>
<keyword evidence="8" id="KW-0408">Iron</keyword>
<comment type="similarity">
    <text evidence="3">Belongs to the fatty acid desaturase type 2 family.</text>
</comment>
<evidence type="ECO:0000256" key="3">
    <source>
        <dbReference type="ARBA" id="ARBA00008749"/>
    </source>
</evidence>
<evidence type="ECO:0000256" key="9">
    <source>
        <dbReference type="ARBA" id="ARBA00023098"/>
    </source>
</evidence>
<feature type="transmembrane region" description="Helical" evidence="12">
    <location>
        <begin position="74"/>
        <end position="93"/>
    </location>
</feature>
<evidence type="ECO:0000256" key="11">
    <source>
        <dbReference type="SAM" id="MobiDB-lite"/>
    </source>
</evidence>
<dbReference type="GO" id="GO:0016020">
    <property type="term" value="C:membrane"/>
    <property type="evidence" value="ECO:0007669"/>
    <property type="project" value="UniProtKB-SubCell"/>
</dbReference>
<evidence type="ECO:0000256" key="7">
    <source>
        <dbReference type="ARBA" id="ARBA00023002"/>
    </source>
</evidence>
<dbReference type="RefSeq" id="WP_191759299.1">
    <property type="nucleotide sequence ID" value="NZ_VJXY01000022.1"/>
</dbReference>
<dbReference type="GO" id="GO:0006631">
    <property type="term" value="P:fatty acid metabolic process"/>
    <property type="evidence" value="ECO:0007669"/>
    <property type="project" value="UniProtKB-KW"/>
</dbReference>
<keyword evidence="6 12" id="KW-1133">Transmembrane helix</keyword>
<name>A0AA40SZR5_9NOST</name>
<sequence length="327" mass="36425">MSITASADNSYAETKTQTPAKVKRQKKTVTSSYLKTLQQIHALTVGLVSCLGFVIAVALLLAGNTLSPIEIGTYLALTVVIGIGTTAGFHRHFTHKSFQAAMPVRVVLAVLGSMAAQGPLIFWVALHRLHHEHSDRPGDPHSPHFHGKGFFGMLRGLWHAHFAWTIDYDAPNATYYANDLLRDKVLSKVSQMYFLWVFLGFLIPTVAGGFLRGSWTGAFYGFLWGGLVRLFFWHNMVWCITSVAHVFGSRPLESHDMSTNNFLLAIPTLGESWHNNHHAFPNSAMAGLKWWQIDPTGWVIRALEKVGLVWDLKTPTARMMEAKTRSA</sequence>
<evidence type="ECO:0000256" key="2">
    <source>
        <dbReference type="ARBA" id="ARBA00004141"/>
    </source>
</evidence>
<evidence type="ECO:0000256" key="12">
    <source>
        <dbReference type="SAM" id="Phobius"/>
    </source>
</evidence>